<dbReference type="InterPro" id="IPR050281">
    <property type="entry name" value="Flavin_monoamine_oxidase"/>
</dbReference>
<dbReference type="SUPFAM" id="SSF54373">
    <property type="entry name" value="FAD-linked reductases, C-terminal domain"/>
    <property type="match status" value="1"/>
</dbReference>
<dbReference type="Gene3D" id="3.90.660.10">
    <property type="match status" value="1"/>
</dbReference>
<accession>A0ABR4A6G0</accession>
<reference evidence="2 3" key="1">
    <citation type="submission" date="2024-09" db="EMBL/GenBank/DDBJ databases">
        <title>Rethinking Asexuality: The Enigmatic Case of Functional Sexual Genes in Lepraria (Stereocaulaceae).</title>
        <authorList>
            <person name="Doellman M."/>
            <person name="Sun Y."/>
            <person name="Barcenas-Pena A."/>
            <person name="Lumbsch H.T."/>
            <person name="Grewe F."/>
        </authorList>
    </citation>
    <scope>NUCLEOTIDE SEQUENCE [LARGE SCALE GENOMIC DNA]</scope>
    <source>
        <strain evidence="2 3">Mercado 3170</strain>
    </source>
</reference>
<evidence type="ECO:0000313" key="3">
    <source>
        <dbReference type="Proteomes" id="UP001590950"/>
    </source>
</evidence>
<feature type="domain" description="Amine oxidase" evidence="1">
    <location>
        <begin position="100"/>
        <end position="607"/>
    </location>
</feature>
<proteinExistence type="predicted"/>
<dbReference type="PANTHER" id="PTHR10742:SF342">
    <property type="entry name" value="AMINE OXIDASE"/>
    <property type="match status" value="1"/>
</dbReference>
<dbReference type="Gene3D" id="1.10.10.1620">
    <property type="match status" value="1"/>
</dbReference>
<dbReference type="InterPro" id="IPR036188">
    <property type="entry name" value="FAD/NAD-bd_sf"/>
</dbReference>
<keyword evidence="3" id="KW-1185">Reference proteome</keyword>
<gene>
    <name evidence="2" type="ORF">N7G274_005884</name>
</gene>
<sequence length="677" mass="76885">MSTLLETAEAQPQVEPPNGMRSWKSAFARQVASKKISEEFEYFARIYDKMTKEGWSPNDAVVYGLKHASDARRASDLLNDDKQRTKLDPGSKVCIVGAGMAGLYIAMILDELNIENLSYEILEGSDRIGGRVYTHRFSPLNQRRHDYYDVGAMRFPNIPIMDKTFKLWDYLGTDKIPRIDYFMKSEREGKVNQPSRYNDITIIGEGQPKSDNFKVSEQHGGRIMPELVATPEAYVTEAFEPFKARLRANWTKGFQALMKYDQFSVRGFMMSHGITPLDDYYSIQWLETLTDGSGLYDQAFAEGVIDDLDFDYYTGAQKVKWYCMDGGTELLPLAMNEKLKKPLKAPEDLKKRVTKISLVRDDPATPKDDAYMTVKVDNEEEERKYMTVFATPTLACLQRMDLTGLELLYEQKDALRSLHYDTATKVGMQFKYAWWIRYGIKGGLGKTDMPLRTCVYPSYNIHDKDIDKPDGSGGPAVLLCSYSWSQDAARMGSLIKGDWKNETELRQMLVNNLTWLHLENAKAFDPKMTFDKLHQEIDGSYIQHHAFDWHNHEYSSGAYGKFGPGQFSNLYSALLCPTADSRFHFVGEAVSAHHGWIVGALDSAHRAVINFLRRFDLKEAEDKLAKIAWLGSPPDELDKETAVKQVILGQVLPEKRMEARVAVENGKRADSVADGAS</sequence>
<protein>
    <recommendedName>
        <fullName evidence="1">Amine oxidase domain-containing protein</fullName>
    </recommendedName>
</protein>
<dbReference type="EMBL" id="JBEFKJ010000017">
    <property type="protein sequence ID" value="KAL2041502.1"/>
    <property type="molecule type" value="Genomic_DNA"/>
</dbReference>
<dbReference type="Proteomes" id="UP001590950">
    <property type="component" value="Unassembled WGS sequence"/>
</dbReference>
<dbReference type="InterPro" id="IPR002937">
    <property type="entry name" value="Amino_oxidase"/>
</dbReference>
<evidence type="ECO:0000313" key="2">
    <source>
        <dbReference type="EMBL" id="KAL2041502.1"/>
    </source>
</evidence>
<evidence type="ECO:0000259" key="1">
    <source>
        <dbReference type="Pfam" id="PF01593"/>
    </source>
</evidence>
<organism evidence="2 3">
    <name type="scientific">Stereocaulon virgatum</name>
    <dbReference type="NCBI Taxonomy" id="373712"/>
    <lineage>
        <taxon>Eukaryota</taxon>
        <taxon>Fungi</taxon>
        <taxon>Dikarya</taxon>
        <taxon>Ascomycota</taxon>
        <taxon>Pezizomycotina</taxon>
        <taxon>Lecanoromycetes</taxon>
        <taxon>OSLEUM clade</taxon>
        <taxon>Lecanoromycetidae</taxon>
        <taxon>Lecanorales</taxon>
        <taxon>Lecanorineae</taxon>
        <taxon>Stereocaulaceae</taxon>
        <taxon>Stereocaulon</taxon>
    </lineage>
</organism>
<dbReference type="Gene3D" id="3.50.50.60">
    <property type="entry name" value="FAD/NAD(P)-binding domain"/>
    <property type="match status" value="1"/>
</dbReference>
<dbReference type="PANTHER" id="PTHR10742">
    <property type="entry name" value="FLAVIN MONOAMINE OXIDASE"/>
    <property type="match status" value="1"/>
</dbReference>
<dbReference type="Pfam" id="PF01593">
    <property type="entry name" value="Amino_oxidase"/>
    <property type="match status" value="1"/>
</dbReference>
<dbReference type="SUPFAM" id="SSF51905">
    <property type="entry name" value="FAD/NAD(P)-binding domain"/>
    <property type="match status" value="1"/>
</dbReference>
<comment type="caution">
    <text evidence="2">The sequence shown here is derived from an EMBL/GenBank/DDBJ whole genome shotgun (WGS) entry which is preliminary data.</text>
</comment>
<name>A0ABR4A6G0_9LECA</name>